<dbReference type="InterPro" id="IPR018027">
    <property type="entry name" value="Asn/Gln_amidotransferase"/>
</dbReference>
<dbReference type="SMART" id="SM00845">
    <property type="entry name" value="GatB_Yqey"/>
    <property type="match status" value="1"/>
</dbReference>
<dbReference type="GO" id="GO:0016740">
    <property type="term" value="F:transferase activity"/>
    <property type="evidence" value="ECO:0007669"/>
    <property type="project" value="UniProtKB-KW"/>
</dbReference>
<dbReference type="AlphaFoldDB" id="A0A212J7C6"/>
<dbReference type="HAMAP" id="MF_00121">
    <property type="entry name" value="GatB"/>
    <property type="match status" value="1"/>
</dbReference>
<dbReference type="Gene3D" id="1.10.150.380">
    <property type="entry name" value="GatB domain, N-terminal subdomain"/>
    <property type="match status" value="1"/>
</dbReference>
<dbReference type="FunFam" id="1.10.10.410:FF:000001">
    <property type="entry name" value="Aspartyl/glutamyl-tRNA(Asn/Gln) amidotransferase subunit B"/>
    <property type="match status" value="1"/>
</dbReference>
<dbReference type="Pfam" id="PF02637">
    <property type="entry name" value="GatB_Yqey"/>
    <property type="match status" value="1"/>
</dbReference>
<dbReference type="GO" id="GO:0070681">
    <property type="term" value="P:glutaminyl-tRNAGln biosynthesis via transamidation"/>
    <property type="evidence" value="ECO:0007669"/>
    <property type="project" value="TreeGrafter"/>
</dbReference>
<comment type="similarity">
    <text evidence="1 10">Belongs to the GatB/GatE family. GatB subfamily.</text>
</comment>
<evidence type="ECO:0000256" key="9">
    <source>
        <dbReference type="ARBA" id="ARBA00047913"/>
    </source>
</evidence>
<evidence type="ECO:0000256" key="4">
    <source>
        <dbReference type="ARBA" id="ARBA00022741"/>
    </source>
</evidence>
<dbReference type="NCBIfam" id="NF004014">
    <property type="entry name" value="PRK05477.1-4"/>
    <property type="match status" value="1"/>
</dbReference>
<evidence type="ECO:0000256" key="1">
    <source>
        <dbReference type="ARBA" id="ARBA00005306"/>
    </source>
</evidence>
<dbReference type="SUPFAM" id="SSF89095">
    <property type="entry name" value="GatB/YqeY motif"/>
    <property type="match status" value="1"/>
</dbReference>
<dbReference type="EC" id="6.3.5.-" evidence="10"/>
<dbReference type="InterPro" id="IPR017958">
    <property type="entry name" value="Gln-tRNA_amidoTrfase_suB_CS"/>
</dbReference>
<keyword evidence="6 10" id="KW-0648">Protein biosynthesis</keyword>
<sequence>MPAYEAVIGLEVHAQLATESKLFCSCANHFGDSPNENVCAICAGMPGALPVLNKKAVEFAAKMGMAINCAINEYSVFARKNYFYPDLPDGFQTSQFDPPICVGGHLDIPLENGSTRRVRITRIHMENDAGKCIHPNGANVSLVDLNRGGTPLIEIVTEPDLRSATEAAEFVRRLRAILLYLGVCDGNMEEGSLRCDANVSIRPEGSDVLNTRVEIKNLNSFRNVQKAIEYEIARQRNCYEDGETFTQETRLFDTEKGVTQSMRSKEEAHDYRYFPNPDLPPVVVSREDLARWKSELPELPDARKVRFMKEYELSEQDADILTSEKDLADFFEKTVGVYAKPKRIANLMQSELLRELNAGELTLRTMALTPEGLAELARIIEEGLISVKIAQDIFPDLFTSGGSPEALVRERGLAQISDTGALEAAVADAVAANPDEAAKYKAGNVKLMSFFVGQVMRRTGGKANPALVNELLKKHLG</sequence>
<keyword evidence="3 10" id="KW-0436">Ligase</keyword>
<dbReference type="GO" id="GO:0005524">
    <property type="term" value="F:ATP binding"/>
    <property type="evidence" value="ECO:0007669"/>
    <property type="project" value="UniProtKB-KW"/>
</dbReference>
<dbReference type="GO" id="GO:0006412">
    <property type="term" value="P:translation"/>
    <property type="evidence" value="ECO:0007669"/>
    <property type="project" value="UniProtKB-UniRule"/>
</dbReference>
<keyword evidence="5 10" id="KW-0067">ATP-binding</keyword>
<evidence type="ECO:0000259" key="11">
    <source>
        <dbReference type="SMART" id="SM00845"/>
    </source>
</evidence>
<dbReference type="InterPro" id="IPR014746">
    <property type="entry name" value="Gln_synth/guanido_kin_cat_dom"/>
</dbReference>
<dbReference type="PROSITE" id="PS01234">
    <property type="entry name" value="GATB"/>
    <property type="match status" value="1"/>
</dbReference>
<organism evidence="12">
    <name type="scientific">uncultured delta proteobacterium</name>
    <dbReference type="NCBI Taxonomy" id="34034"/>
    <lineage>
        <taxon>Bacteria</taxon>
        <taxon>Deltaproteobacteria</taxon>
        <taxon>environmental samples</taxon>
    </lineage>
</organism>
<comment type="catalytic activity">
    <reaction evidence="8 10">
        <text>L-aspartyl-tRNA(Asn) + L-glutamine + ATP + H2O = L-asparaginyl-tRNA(Asn) + L-glutamate + ADP + phosphate + 2 H(+)</text>
        <dbReference type="Rhea" id="RHEA:14513"/>
        <dbReference type="Rhea" id="RHEA-COMP:9674"/>
        <dbReference type="Rhea" id="RHEA-COMP:9677"/>
        <dbReference type="ChEBI" id="CHEBI:15377"/>
        <dbReference type="ChEBI" id="CHEBI:15378"/>
        <dbReference type="ChEBI" id="CHEBI:29985"/>
        <dbReference type="ChEBI" id="CHEBI:30616"/>
        <dbReference type="ChEBI" id="CHEBI:43474"/>
        <dbReference type="ChEBI" id="CHEBI:58359"/>
        <dbReference type="ChEBI" id="CHEBI:78515"/>
        <dbReference type="ChEBI" id="CHEBI:78516"/>
        <dbReference type="ChEBI" id="CHEBI:456216"/>
    </reaction>
</comment>
<dbReference type="InterPro" id="IPR017959">
    <property type="entry name" value="Asn/Gln-tRNA_amidoTrfase_suB/E"/>
</dbReference>
<dbReference type="InterPro" id="IPR042114">
    <property type="entry name" value="GatB_C_1"/>
</dbReference>
<proteinExistence type="inferred from homology"/>
<evidence type="ECO:0000256" key="10">
    <source>
        <dbReference type="HAMAP-Rule" id="MF_00121"/>
    </source>
</evidence>
<dbReference type="InterPro" id="IPR006075">
    <property type="entry name" value="Asn/Gln-tRNA_Trfase_suB/E_cat"/>
</dbReference>
<dbReference type="NCBIfam" id="NF004012">
    <property type="entry name" value="PRK05477.1-2"/>
    <property type="match status" value="1"/>
</dbReference>
<dbReference type="InterPro" id="IPR004413">
    <property type="entry name" value="GatB"/>
</dbReference>
<keyword evidence="12" id="KW-0808">Transferase</keyword>
<evidence type="ECO:0000256" key="6">
    <source>
        <dbReference type="ARBA" id="ARBA00022917"/>
    </source>
</evidence>
<evidence type="ECO:0000256" key="7">
    <source>
        <dbReference type="ARBA" id="ARBA00024799"/>
    </source>
</evidence>
<evidence type="ECO:0000256" key="5">
    <source>
        <dbReference type="ARBA" id="ARBA00022840"/>
    </source>
</evidence>
<comment type="function">
    <text evidence="7 10">Allows the formation of correctly charged Asn-tRNA(Asn) or Gln-tRNA(Gln) through the transamidation of misacylated Asp-tRNA(Asn) or Glu-tRNA(Gln) in organisms which lack either or both of asparaginyl-tRNA or glutaminyl-tRNA synthetases. The reaction takes place in the presence of glutamine and ATP through an activated phospho-Asp-tRNA(Asn) or phospho-Glu-tRNA(Gln).</text>
</comment>
<dbReference type="NCBIfam" id="TIGR00133">
    <property type="entry name" value="gatB"/>
    <property type="match status" value="1"/>
</dbReference>
<dbReference type="InterPro" id="IPR003789">
    <property type="entry name" value="Asn/Gln_tRNA_amidoTrase-B-like"/>
</dbReference>
<dbReference type="EMBL" id="FLUQ01000001">
    <property type="protein sequence ID" value="SBV95105.1"/>
    <property type="molecule type" value="Genomic_DNA"/>
</dbReference>
<name>A0A212J7C6_9DELT</name>
<dbReference type="GO" id="GO:0050566">
    <property type="term" value="F:asparaginyl-tRNA synthase (glutamine-hydrolyzing) activity"/>
    <property type="evidence" value="ECO:0007669"/>
    <property type="project" value="RHEA"/>
</dbReference>
<evidence type="ECO:0000256" key="3">
    <source>
        <dbReference type="ARBA" id="ARBA00022598"/>
    </source>
</evidence>
<comment type="subunit">
    <text evidence="2 10">Heterotrimer of A, B and C subunits.</text>
</comment>
<dbReference type="SUPFAM" id="SSF55931">
    <property type="entry name" value="Glutamine synthetase/guanido kinase"/>
    <property type="match status" value="1"/>
</dbReference>
<evidence type="ECO:0000256" key="2">
    <source>
        <dbReference type="ARBA" id="ARBA00011123"/>
    </source>
</evidence>
<dbReference type="Gene3D" id="1.10.10.410">
    <property type="match status" value="1"/>
</dbReference>
<dbReference type="PANTHER" id="PTHR11659">
    <property type="entry name" value="GLUTAMYL-TRNA GLN AMIDOTRANSFERASE SUBUNIT B MITOCHONDRIAL AND PROKARYOTIC PET112-RELATED"/>
    <property type="match status" value="1"/>
</dbReference>
<evidence type="ECO:0000313" key="12">
    <source>
        <dbReference type="EMBL" id="SBV95105.1"/>
    </source>
</evidence>
<dbReference type="InterPro" id="IPR023168">
    <property type="entry name" value="GatB_Yqey_C_2"/>
</dbReference>
<protein>
    <recommendedName>
        <fullName evidence="10">Aspartyl/glutamyl-tRNA(Asn/Gln) amidotransferase subunit B</fullName>
        <shortName evidence="10">Asp/Glu-ADT subunit B</shortName>
        <ecNumber evidence="10">6.3.5.-</ecNumber>
    </recommendedName>
</protein>
<evidence type="ECO:0000256" key="8">
    <source>
        <dbReference type="ARBA" id="ARBA00047380"/>
    </source>
</evidence>
<gene>
    <name evidence="10 12" type="primary">gatB</name>
    <name evidence="12" type="ORF">KL86DPRO_10813</name>
</gene>
<dbReference type="FunFam" id="1.10.150.380:FF:000001">
    <property type="entry name" value="Aspartyl/glutamyl-tRNA(Asn/Gln) amidotransferase subunit B"/>
    <property type="match status" value="1"/>
</dbReference>
<accession>A0A212J7C6</accession>
<dbReference type="GO" id="GO:0050567">
    <property type="term" value="F:glutaminyl-tRNA synthase (glutamine-hydrolyzing) activity"/>
    <property type="evidence" value="ECO:0007669"/>
    <property type="project" value="UniProtKB-UniRule"/>
</dbReference>
<keyword evidence="4 10" id="KW-0547">Nucleotide-binding</keyword>
<reference evidence="12" key="1">
    <citation type="submission" date="2016-04" db="EMBL/GenBank/DDBJ databases">
        <authorList>
            <person name="Evans L.H."/>
            <person name="Alamgir A."/>
            <person name="Owens N."/>
            <person name="Weber N.D."/>
            <person name="Virtaneva K."/>
            <person name="Barbian K."/>
            <person name="Babar A."/>
            <person name="Rosenke K."/>
        </authorList>
    </citation>
    <scope>NUCLEOTIDE SEQUENCE</scope>
    <source>
        <strain evidence="12">86</strain>
    </source>
</reference>
<feature type="domain" description="Asn/Gln amidotransferase" evidence="11">
    <location>
        <begin position="329"/>
        <end position="476"/>
    </location>
</feature>
<dbReference type="PANTHER" id="PTHR11659:SF0">
    <property type="entry name" value="GLUTAMYL-TRNA(GLN) AMIDOTRANSFERASE SUBUNIT B, MITOCHONDRIAL"/>
    <property type="match status" value="1"/>
</dbReference>
<comment type="catalytic activity">
    <reaction evidence="9 10">
        <text>L-glutamyl-tRNA(Gln) + L-glutamine + ATP + H2O = L-glutaminyl-tRNA(Gln) + L-glutamate + ADP + phosphate + H(+)</text>
        <dbReference type="Rhea" id="RHEA:17521"/>
        <dbReference type="Rhea" id="RHEA-COMP:9681"/>
        <dbReference type="Rhea" id="RHEA-COMP:9684"/>
        <dbReference type="ChEBI" id="CHEBI:15377"/>
        <dbReference type="ChEBI" id="CHEBI:15378"/>
        <dbReference type="ChEBI" id="CHEBI:29985"/>
        <dbReference type="ChEBI" id="CHEBI:30616"/>
        <dbReference type="ChEBI" id="CHEBI:43474"/>
        <dbReference type="ChEBI" id="CHEBI:58359"/>
        <dbReference type="ChEBI" id="CHEBI:78520"/>
        <dbReference type="ChEBI" id="CHEBI:78521"/>
        <dbReference type="ChEBI" id="CHEBI:456216"/>
    </reaction>
</comment>
<dbReference type="Pfam" id="PF02934">
    <property type="entry name" value="GatB_N"/>
    <property type="match status" value="1"/>
</dbReference>